<protein>
    <submittedName>
        <fullName evidence="1">Uncharacterized protein</fullName>
    </submittedName>
</protein>
<dbReference type="EMBL" id="JACHGW010000003">
    <property type="protein sequence ID" value="MBB6051951.1"/>
    <property type="molecule type" value="Genomic_DNA"/>
</dbReference>
<dbReference type="RefSeq" id="WP_184199959.1">
    <property type="nucleotide sequence ID" value="NZ_JACHGW010000003.1"/>
</dbReference>
<reference evidence="1 2" key="1">
    <citation type="submission" date="2020-08" db="EMBL/GenBank/DDBJ databases">
        <title>Genomic Encyclopedia of Type Strains, Phase IV (KMG-IV): sequencing the most valuable type-strain genomes for metagenomic binning, comparative biology and taxonomic classification.</title>
        <authorList>
            <person name="Goeker M."/>
        </authorList>
    </citation>
    <scope>NUCLEOTIDE SEQUENCE [LARGE SCALE GENOMIC DNA]</scope>
    <source>
        <strain evidence="1 2">DSM 23562</strain>
    </source>
</reference>
<evidence type="ECO:0000313" key="1">
    <source>
        <dbReference type="EMBL" id="MBB6051951.1"/>
    </source>
</evidence>
<name>A0A7W9SSK9_ARMRO</name>
<keyword evidence="2" id="KW-1185">Reference proteome</keyword>
<proteinExistence type="predicted"/>
<accession>A0A7W9SSK9</accession>
<dbReference type="AlphaFoldDB" id="A0A7W9SSK9"/>
<gene>
    <name evidence="1" type="ORF">HNQ39_003761</name>
</gene>
<dbReference type="Proteomes" id="UP000520814">
    <property type="component" value="Unassembled WGS sequence"/>
</dbReference>
<comment type="caution">
    <text evidence="1">The sequence shown here is derived from an EMBL/GenBank/DDBJ whole genome shotgun (WGS) entry which is preliminary data.</text>
</comment>
<sequence length="112" mass="12029">MAVSKRGMRTLRVDGVDYLWKIKRDEDHLDENLNVVVIPESGGAILTIDLGAPRPNRATSVVALPDGSSYTKTVPHAIATPGRVAEAIQKARVAGWLPEQGGGPFTVVLEQD</sequence>
<organism evidence="1 2">
    <name type="scientific">Armatimonas rosea</name>
    <dbReference type="NCBI Taxonomy" id="685828"/>
    <lineage>
        <taxon>Bacteria</taxon>
        <taxon>Bacillati</taxon>
        <taxon>Armatimonadota</taxon>
        <taxon>Armatimonadia</taxon>
        <taxon>Armatimonadales</taxon>
        <taxon>Armatimonadaceae</taxon>
        <taxon>Armatimonas</taxon>
    </lineage>
</organism>
<evidence type="ECO:0000313" key="2">
    <source>
        <dbReference type="Proteomes" id="UP000520814"/>
    </source>
</evidence>